<keyword evidence="1" id="KW-0732">Signal</keyword>
<sequence length="191" mass="21365">MLSTMLLLPMALSLPAVVSADIYASNFTLVPAADKGIVIGTDILLDSTLQDACVEFAAIYYPNDMPDVPTTYQPPPAPPGYNVRLYQDPDCTKPVEEDEWPWEDDVTYDDEEEWVFGYYQLTSEYDTGAKEVVTPDDYVDLTTDGYVMDSDMDTVGVDAMEYDDTSAMYDTVEDGAVFYSPEYNPEYVASY</sequence>
<keyword evidence="3" id="KW-1185">Reference proteome</keyword>
<reference evidence="2 3" key="1">
    <citation type="submission" date="2019-10" db="EMBL/GenBank/DDBJ databases">
        <authorList>
            <person name="Palmer J.M."/>
        </authorList>
    </citation>
    <scope>NUCLEOTIDE SEQUENCE [LARGE SCALE GENOMIC DNA]</scope>
    <source>
        <strain evidence="2 3">TWF696</strain>
    </source>
</reference>
<comment type="caution">
    <text evidence="2">The sequence shown here is derived from an EMBL/GenBank/DDBJ whole genome shotgun (WGS) entry which is preliminary data.</text>
</comment>
<feature type="signal peptide" evidence="1">
    <location>
        <begin position="1"/>
        <end position="20"/>
    </location>
</feature>
<dbReference type="Proteomes" id="UP001375240">
    <property type="component" value="Unassembled WGS sequence"/>
</dbReference>
<dbReference type="EMBL" id="JAVHNQ010000010">
    <property type="protein sequence ID" value="KAK6337883.1"/>
    <property type="molecule type" value="Genomic_DNA"/>
</dbReference>
<name>A0AAV9U8R4_9PEZI</name>
<feature type="chain" id="PRO_5043317425" evidence="1">
    <location>
        <begin position="21"/>
        <end position="191"/>
    </location>
</feature>
<dbReference type="AlphaFoldDB" id="A0AAV9U8R4"/>
<evidence type="ECO:0000313" key="3">
    <source>
        <dbReference type="Proteomes" id="UP001375240"/>
    </source>
</evidence>
<proteinExistence type="predicted"/>
<evidence type="ECO:0000313" key="2">
    <source>
        <dbReference type="EMBL" id="KAK6337883.1"/>
    </source>
</evidence>
<gene>
    <name evidence="2" type="ORF">TWF696_001361</name>
</gene>
<protein>
    <submittedName>
        <fullName evidence="2">Uncharacterized protein</fullName>
    </submittedName>
</protein>
<evidence type="ECO:0000256" key="1">
    <source>
        <dbReference type="SAM" id="SignalP"/>
    </source>
</evidence>
<organism evidence="2 3">
    <name type="scientific">Orbilia brochopaga</name>
    <dbReference type="NCBI Taxonomy" id="3140254"/>
    <lineage>
        <taxon>Eukaryota</taxon>
        <taxon>Fungi</taxon>
        <taxon>Dikarya</taxon>
        <taxon>Ascomycota</taxon>
        <taxon>Pezizomycotina</taxon>
        <taxon>Orbiliomycetes</taxon>
        <taxon>Orbiliales</taxon>
        <taxon>Orbiliaceae</taxon>
        <taxon>Orbilia</taxon>
    </lineage>
</organism>
<accession>A0AAV9U8R4</accession>